<organism evidence="1 2">
    <name type="scientific">Senna tora</name>
    <dbReference type="NCBI Taxonomy" id="362788"/>
    <lineage>
        <taxon>Eukaryota</taxon>
        <taxon>Viridiplantae</taxon>
        <taxon>Streptophyta</taxon>
        <taxon>Embryophyta</taxon>
        <taxon>Tracheophyta</taxon>
        <taxon>Spermatophyta</taxon>
        <taxon>Magnoliopsida</taxon>
        <taxon>eudicotyledons</taxon>
        <taxon>Gunneridae</taxon>
        <taxon>Pentapetalae</taxon>
        <taxon>rosids</taxon>
        <taxon>fabids</taxon>
        <taxon>Fabales</taxon>
        <taxon>Fabaceae</taxon>
        <taxon>Caesalpinioideae</taxon>
        <taxon>Cassia clade</taxon>
        <taxon>Senna</taxon>
    </lineage>
</organism>
<gene>
    <name evidence="1" type="ORF">G2W53_007691</name>
</gene>
<name>A0A834X7R5_9FABA</name>
<sequence>MPRELQLEHQIHSGSQIQREPTCFTHLHNKSLAS</sequence>
<comment type="caution">
    <text evidence="1">The sequence shown here is derived from an EMBL/GenBank/DDBJ whole genome shotgun (WGS) entry which is preliminary data.</text>
</comment>
<evidence type="ECO:0000313" key="1">
    <source>
        <dbReference type="EMBL" id="KAF7839209.1"/>
    </source>
</evidence>
<proteinExistence type="predicted"/>
<protein>
    <submittedName>
        <fullName evidence="1">Uncharacterized protein</fullName>
    </submittedName>
</protein>
<reference evidence="1" key="1">
    <citation type="submission" date="2020-09" db="EMBL/GenBank/DDBJ databases">
        <title>Genome-Enabled Discovery of Anthraquinone Biosynthesis in Senna tora.</title>
        <authorList>
            <person name="Kang S.-H."/>
            <person name="Pandey R.P."/>
            <person name="Lee C.-M."/>
            <person name="Sim J.-S."/>
            <person name="Jeong J.-T."/>
            <person name="Choi B.-S."/>
            <person name="Jung M."/>
            <person name="Ginzburg D."/>
            <person name="Zhao K."/>
            <person name="Won S.Y."/>
            <person name="Oh T.-J."/>
            <person name="Yu Y."/>
            <person name="Kim N.-H."/>
            <person name="Lee O.R."/>
            <person name="Lee T.-H."/>
            <person name="Bashyal P."/>
            <person name="Kim T.-S."/>
            <person name="Lee W.-H."/>
            <person name="Kawkins C."/>
            <person name="Kim C.-K."/>
            <person name="Kim J.S."/>
            <person name="Ahn B.O."/>
            <person name="Rhee S.Y."/>
            <person name="Sohng J.K."/>
        </authorList>
    </citation>
    <scope>NUCLEOTIDE SEQUENCE</scope>
    <source>
        <tissue evidence="1">Leaf</tissue>
    </source>
</reference>
<dbReference type="Proteomes" id="UP000634136">
    <property type="component" value="Unassembled WGS sequence"/>
</dbReference>
<evidence type="ECO:0000313" key="2">
    <source>
        <dbReference type="Proteomes" id="UP000634136"/>
    </source>
</evidence>
<dbReference type="AlphaFoldDB" id="A0A834X7R5"/>
<keyword evidence="2" id="KW-1185">Reference proteome</keyword>
<dbReference type="EMBL" id="JAAIUW010000003">
    <property type="protein sequence ID" value="KAF7839209.1"/>
    <property type="molecule type" value="Genomic_DNA"/>
</dbReference>
<accession>A0A834X7R5</accession>